<feature type="transmembrane region" description="Helical" evidence="2">
    <location>
        <begin position="21"/>
        <end position="43"/>
    </location>
</feature>
<keyword evidence="2" id="KW-1133">Transmembrane helix</keyword>
<keyword evidence="5" id="KW-1185">Reference proteome</keyword>
<gene>
    <name evidence="4" type="ORF">J2S02_002828</name>
</gene>
<evidence type="ECO:0000313" key="4">
    <source>
        <dbReference type="EMBL" id="MDQ0226483.1"/>
    </source>
</evidence>
<feature type="transmembrane region" description="Helical" evidence="2">
    <location>
        <begin position="63"/>
        <end position="83"/>
    </location>
</feature>
<evidence type="ECO:0000313" key="5">
    <source>
        <dbReference type="Proteomes" id="UP001232245"/>
    </source>
</evidence>
<feature type="domain" description="DUF6449" evidence="3">
    <location>
        <begin position="433"/>
        <end position="521"/>
    </location>
</feature>
<dbReference type="PANTHER" id="PTHR39177:SF1">
    <property type="entry name" value="ABC TRANSPORTER PERMEASE YTRC-RELATED"/>
    <property type="match status" value="1"/>
</dbReference>
<reference evidence="4 5" key="1">
    <citation type="submission" date="2023-07" db="EMBL/GenBank/DDBJ databases">
        <title>Genomic Encyclopedia of Type Strains, Phase IV (KMG-IV): sequencing the most valuable type-strain genomes for metagenomic binning, comparative biology and taxonomic classification.</title>
        <authorList>
            <person name="Goeker M."/>
        </authorList>
    </citation>
    <scope>NUCLEOTIDE SEQUENCE [LARGE SCALE GENOMIC DNA]</scope>
    <source>
        <strain evidence="4 5">DSM 17723</strain>
    </source>
</reference>
<feature type="transmembrane region" description="Helical" evidence="2">
    <location>
        <begin position="329"/>
        <end position="351"/>
    </location>
</feature>
<dbReference type="PANTHER" id="PTHR39177">
    <property type="entry name" value="ABC TRANSPORTER PERMEASE YTRC-RELATED"/>
    <property type="match status" value="1"/>
</dbReference>
<proteinExistence type="predicted"/>
<accession>A0ABT9Z2K0</accession>
<evidence type="ECO:0000256" key="2">
    <source>
        <dbReference type="SAM" id="Phobius"/>
    </source>
</evidence>
<keyword evidence="2" id="KW-0472">Membrane</keyword>
<keyword evidence="1" id="KW-0175">Coiled coil</keyword>
<dbReference type="EMBL" id="JAUSTZ010000005">
    <property type="protein sequence ID" value="MDQ0226483.1"/>
    <property type="molecule type" value="Genomic_DNA"/>
</dbReference>
<dbReference type="Proteomes" id="UP001232245">
    <property type="component" value="Unassembled WGS sequence"/>
</dbReference>
<name>A0ABT9Z2K0_9BACI</name>
<sequence>MKSKKSFFNMSIIKQDFRQNGWIGIAYLLCLLFAVPLEILQLSSQEYVIFKDYQNYFFINTDLQIIFLFIIPVAAGLLLFRYIQNEASVDMIHSLPIRREAIFFNHLISGLLLLILPVIITSITTFFVTKSVKEFNSILTGSELLSWTGIYLLMTCLLFSITITIGMMTGMSSAQAILTYIFLFLPVGLVTLIIYNFSFLLYGFSSAFIEKKIEYLSLFIRYLNINSYDMPFTAKEILIYSLITIILIFIGLMLYKARHLERATDVIVFPLLRPIFKYGMTLCSMLLGGTYFYSTTNGVWGWLIFGYISGAFLGYIIAEMILQKSWRIFHIRAFTGLIGFSIIVIIILGVIKTDLLNFEKKIPSLDEVSEVYFGNSYLLNDFLDYKDYDIFSKSKEYIEAVRNLHQSIIEDKEFILSKRNDSSLNSQDMIIAYRLENGKILSREYNLPLQFLEDELKPIMDSKEYKKSLPEFLQLQNETRSIEFESNDPIAKQIVINDKKEIKELKQILEEELLNMTVDDFLSPSPAWGYITLNGTQIFENSPLSGYPIDWLKSFNHLSSWLDKHGYLSDAHININHIKQAQVTMVDENLDELEIYDIEEIYPMGETVHTITDKAVLTELLEKSIDSVDYPSQNKYYIKFTLTNGTHWFVTIANDRVPKEVSNLFNQ</sequence>
<feature type="transmembrane region" description="Helical" evidence="2">
    <location>
        <begin position="148"/>
        <end position="168"/>
    </location>
</feature>
<evidence type="ECO:0000259" key="3">
    <source>
        <dbReference type="Pfam" id="PF20047"/>
    </source>
</evidence>
<dbReference type="RefSeq" id="WP_174879540.1">
    <property type="nucleotide sequence ID" value="NZ_CADEPK010000030.1"/>
</dbReference>
<dbReference type="InterPro" id="IPR053046">
    <property type="entry name" value="ABC-5_transporter"/>
</dbReference>
<feature type="transmembrane region" description="Helical" evidence="2">
    <location>
        <begin position="299"/>
        <end position="317"/>
    </location>
</feature>
<feature type="transmembrane region" description="Helical" evidence="2">
    <location>
        <begin position="237"/>
        <end position="255"/>
    </location>
</feature>
<protein>
    <submittedName>
        <fullName evidence="4">ABC-2 type transport system permease protein</fullName>
    </submittedName>
</protein>
<feature type="transmembrane region" description="Helical" evidence="2">
    <location>
        <begin position="180"/>
        <end position="202"/>
    </location>
</feature>
<evidence type="ECO:0000256" key="1">
    <source>
        <dbReference type="SAM" id="Coils"/>
    </source>
</evidence>
<feature type="transmembrane region" description="Helical" evidence="2">
    <location>
        <begin position="275"/>
        <end position="293"/>
    </location>
</feature>
<feature type="transmembrane region" description="Helical" evidence="2">
    <location>
        <begin position="103"/>
        <end position="128"/>
    </location>
</feature>
<keyword evidence="2" id="KW-0812">Transmembrane</keyword>
<organism evidence="4 5">
    <name type="scientific">Metabacillus niabensis</name>
    <dbReference type="NCBI Taxonomy" id="324854"/>
    <lineage>
        <taxon>Bacteria</taxon>
        <taxon>Bacillati</taxon>
        <taxon>Bacillota</taxon>
        <taxon>Bacilli</taxon>
        <taxon>Bacillales</taxon>
        <taxon>Bacillaceae</taxon>
        <taxon>Metabacillus</taxon>
    </lineage>
</organism>
<feature type="coiled-coil region" evidence="1">
    <location>
        <begin position="492"/>
        <end position="519"/>
    </location>
</feature>
<dbReference type="InterPro" id="IPR045611">
    <property type="entry name" value="DUF6449"/>
</dbReference>
<dbReference type="Pfam" id="PF20047">
    <property type="entry name" value="DUF6449"/>
    <property type="match status" value="1"/>
</dbReference>
<comment type="caution">
    <text evidence="4">The sequence shown here is derived from an EMBL/GenBank/DDBJ whole genome shotgun (WGS) entry which is preliminary data.</text>
</comment>